<dbReference type="EMBL" id="ML987207">
    <property type="protein sequence ID" value="KAF2242649.1"/>
    <property type="molecule type" value="Genomic_DNA"/>
</dbReference>
<organism evidence="2 3">
    <name type="scientific">Trematosphaeria pertusa</name>
    <dbReference type="NCBI Taxonomy" id="390896"/>
    <lineage>
        <taxon>Eukaryota</taxon>
        <taxon>Fungi</taxon>
        <taxon>Dikarya</taxon>
        <taxon>Ascomycota</taxon>
        <taxon>Pezizomycotina</taxon>
        <taxon>Dothideomycetes</taxon>
        <taxon>Pleosporomycetidae</taxon>
        <taxon>Pleosporales</taxon>
        <taxon>Massarineae</taxon>
        <taxon>Trematosphaeriaceae</taxon>
        <taxon>Trematosphaeria</taxon>
    </lineage>
</organism>
<feature type="compositionally biased region" description="Basic residues" evidence="1">
    <location>
        <begin position="53"/>
        <end position="64"/>
    </location>
</feature>
<feature type="compositionally biased region" description="Polar residues" evidence="1">
    <location>
        <begin position="191"/>
        <end position="201"/>
    </location>
</feature>
<dbReference type="RefSeq" id="XP_033677653.1">
    <property type="nucleotide sequence ID" value="XM_033819646.1"/>
</dbReference>
<feature type="region of interest" description="Disordered" evidence="1">
    <location>
        <begin position="39"/>
        <end position="123"/>
    </location>
</feature>
<evidence type="ECO:0000256" key="1">
    <source>
        <dbReference type="SAM" id="MobiDB-lite"/>
    </source>
</evidence>
<feature type="compositionally biased region" description="Basic and acidic residues" evidence="1">
    <location>
        <begin position="225"/>
        <end position="240"/>
    </location>
</feature>
<keyword evidence="3" id="KW-1185">Reference proteome</keyword>
<feature type="region of interest" description="Disordered" evidence="1">
    <location>
        <begin position="146"/>
        <end position="260"/>
    </location>
</feature>
<name>A0A6A6HXN0_9PLEO</name>
<evidence type="ECO:0000313" key="3">
    <source>
        <dbReference type="Proteomes" id="UP000800094"/>
    </source>
</evidence>
<proteinExistence type="predicted"/>
<sequence length="407" mass="45410">MAPESHRPPMQALRRSQAVADAVIGHLVGGNVARLVASSEDLEGQGRDSPPARAHRTSPVKLQKRTAGPRPHSPDSHIHRPITTRSGIYSHASRSPPLGHEQFIDGQLPPGVNSQSPTYVRTFRHNPESGKYLADTLTNMALMDDAGQRSSPVHSSSKEDLGLGAERCQLRRSSPRTDLSSLERDLDRSEQQPLGTMNRNPSRSRRDSTQPEPRKAAPYCLQAEHNQRYPTKEHPLKDRTPYSILRNPKNSPTPHPLAHQPNQKRVSFAEVQHLSSSPPPPGTTIYEKIERRPSHLASSYLPRCKDPRCSLHQVGTFHTHNVTVAANAQHPAYRTTSIKLPMGYPEPCPRPFQAEASTVNGSEEGARPGKGSRRRMWCVRVWRWVKRKVGWVSRGTKLPSSRDQPRA</sequence>
<dbReference type="Proteomes" id="UP000800094">
    <property type="component" value="Unassembled WGS sequence"/>
</dbReference>
<gene>
    <name evidence="2" type="ORF">BU26DRAFT_129862</name>
</gene>
<accession>A0A6A6HXN0</accession>
<feature type="compositionally biased region" description="Basic and acidic residues" evidence="1">
    <location>
        <begin position="204"/>
        <end position="215"/>
    </location>
</feature>
<dbReference type="AlphaFoldDB" id="A0A6A6HXN0"/>
<protein>
    <submittedName>
        <fullName evidence="2">Uncharacterized protein</fullName>
    </submittedName>
</protein>
<feature type="compositionally biased region" description="Basic and acidic residues" evidence="1">
    <location>
        <begin position="181"/>
        <end position="190"/>
    </location>
</feature>
<reference evidence="2" key="1">
    <citation type="journal article" date="2020" name="Stud. Mycol.">
        <title>101 Dothideomycetes genomes: a test case for predicting lifestyles and emergence of pathogens.</title>
        <authorList>
            <person name="Haridas S."/>
            <person name="Albert R."/>
            <person name="Binder M."/>
            <person name="Bloem J."/>
            <person name="Labutti K."/>
            <person name="Salamov A."/>
            <person name="Andreopoulos B."/>
            <person name="Baker S."/>
            <person name="Barry K."/>
            <person name="Bills G."/>
            <person name="Bluhm B."/>
            <person name="Cannon C."/>
            <person name="Castanera R."/>
            <person name="Culley D."/>
            <person name="Daum C."/>
            <person name="Ezra D."/>
            <person name="Gonzalez J."/>
            <person name="Henrissat B."/>
            <person name="Kuo A."/>
            <person name="Liang C."/>
            <person name="Lipzen A."/>
            <person name="Lutzoni F."/>
            <person name="Magnuson J."/>
            <person name="Mondo S."/>
            <person name="Nolan M."/>
            <person name="Ohm R."/>
            <person name="Pangilinan J."/>
            <person name="Park H.-J."/>
            <person name="Ramirez L."/>
            <person name="Alfaro M."/>
            <person name="Sun H."/>
            <person name="Tritt A."/>
            <person name="Yoshinaga Y."/>
            <person name="Zwiers L.-H."/>
            <person name="Turgeon B."/>
            <person name="Goodwin S."/>
            <person name="Spatafora J."/>
            <person name="Crous P."/>
            <person name="Grigoriev I."/>
        </authorList>
    </citation>
    <scope>NUCLEOTIDE SEQUENCE</scope>
    <source>
        <strain evidence="2">CBS 122368</strain>
    </source>
</reference>
<evidence type="ECO:0000313" key="2">
    <source>
        <dbReference type="EMBL" id="KAF2242649.1"/>
    </source>
</evidence>
<dbReference type="GeneID" id="54572976"/>